<name>A0ABT1PAP7_9ACTN</name>
<feature type="region of interest" description="Disordered" evidence="1">
    <location>
        <begin position="96"/>
        <end position="123"/>
    </location>
</feature>
<evidence type="ECO:0000313" key="2">
    <source>
        <dbReference type="EMBL" id="MCQ4042452.1"/>
    </source>
</evidence>
<proteinExistence type="predicted"/>
<gene>
    <name evidence="2" type="ORF">NON19_10490</name>
</gene>
<organism evidence="2 3">
    <name type="scientific">Streptantibioticus rubrisoli</name>
    <dbReference type="NCBI Taxonomy" id="1387313"/>
    <lineage>
        <taxon>Bacteria</taxon>
        <taxon>Bacillati</taxon>
        <taxon>Actinomycetota</taxon>
        <taxon>Actinomycetes</taxon>
        <taxon>Kitasatosporales</taxon>
        <taxon>Streptomycetaceae</taxon>
        <taxon>Streptantibioticus</taxon>
    </lineage>
</organism>
<evidence type="ECO:0000256" key="1">
    <source>
        <dbReference type="SAM" id="MobiDB-lite"/>
    </source>
</evidence>
<sequence>MQKPIAADRFDAALCMVPPRQRTDQAGRPRKDADGVVQWLVTVAVTATKGNRIESETIDIVVPGEPQGITVGMPVTITDLWHNDWTIDGRSGATWSAADITPATPSTPPTSAPTARGSKGGDG</sequence>
<dbReference type="RefSeq" id="WP_255926633.1">
    <property type="nucleotide sequence ID" value="NZ_JANFNH010000007.1"/>
</dbReference>
<comment type="caution">
    <text evidence="2">The sequence shown here is derived from an EMBL/GenBank/DDBJ whole genome shotgun (WGS) entry which is preliminary data.</text>
</comment>
<reference evidence="2 3" key="1">
    <citation type="submission" date="2022-06" db="EMBL/GenBank/DDBJ databases">
        <title>Draft genome sequence of type strain Streptomyces rubrisoli DSM 42083.</title>
        <authorList>
            <person name="Duangmal K."/>
            <person name="Klaysubun C."/>
        </authorList>
    </citation>
    <scope>NUCLEOTIDE SEQUENCE [LARGE SCALE GENOMIC DNA]</scope>
    <source>
        <strain evidence="2 3">DSM 42083</strain>
    </source>
</reference>
<evidence type="ECO:0000313" key="3">
    <source>
        <dbReference type="Proteomes" id="UP001206206"/>
    </source>
</evidence>
<dbReference type="EMBL" id="JANFNH010000007">
    <property type="protein sequence ID" value="MCQ4042452.1"/>
    <property type="molecule type" value="Genomic_DNA"/>
</dbReference>
<dbReference type="Proteomes" id="UP001206206">
    <property type="component" value="Unassembled WGS sequence"/>
</dbReference>
<keyword evidence="3" id="KW-1185">Reference proteome</keyword>
<accession>A0ABT1PAP7</accession>
<protein>
    <submittedName>
        <fullName evidence="2">Uncharacterized protein</fullName>
    </submittedName>
</protein>